<dbReference type="eggNOG" id="ENOG502THMP">
    <property type="taxonomic scope" value="Eukaryota"/>
</dbReference>
<sequence>MFFLLFLHLIFKISSAVEDPCRPETPFQELVETVPDVQKTWIYYIVISCFVLTAIASTLLTGGFLVMSVVLWNHLKTMKFFWFLTQLTFSSFMISILNLIFNVPATLLSVATKQLVPSELYFIVLYLMDFFLHSILFSNLVIAFQRLFVFFPSKKMEFLFGTPLLYLWMILIYTLPIFILFSLFQNDCSYKYNAIEQKFKLYCPKVVSGIESLTKEPPEGIQILENVIQVGIPVVILVLYIALVIRVIKLKRSKRNTNEIIILKQAFFIFVMFQIYNIVTLFGKTLYINVATAFYLKRAIHTAEIFAGAATPCIVFSTSREIRKVVSSRIGSGSAGKVPSAIKGISFRQT</sequence>
<feature type="transmembrane region" description="Helical" evidence="5">
    <location>
        <begin position="80"/>
        <end position="101"/>
    </location>
</feature>
<evidence type="ECO:0000259" key="7">
    <source>
        <dbReference type="PROSITE" id="PS50262"/>
    </source>
</evidence>
<evidence type="ECO:0000256" key="2">
    <source>
        <dbReference type="ARBA" id="ARBA00022692"/>
    </source>
</evidence>
<evidence type="ECO:0000313" key="9">
    <source>
        <dbReference type="Proteomes" id="UP000008281"/>
    </source>
</evidence>
<protein>
    <recommendedName>
        <fullName evidence="7">G-protein coupled receptors family 1 profile domain-containing protein</fullName>
    </recommendedName>
</protein>
<feature type="transmembrane region" description="Helical" evidence="5">
    <location>
        <begin position="121"/>
        <end position="144"/>
    </location>
</feature>
<comment type="subcellular location">
    <subcellularLocation>
        <location evidence="1">Membrane</location>
    </subcellularLocation>
</comment>
<dbReference type="InterPro" id="IPR017452">
    <property type="entry name" value="GPCR_Rhodpsn_7TM"/>
</dbReference>
<gene>
    <name evidence="8" type="ORF">CRE_30751</name>
</gene>
<dbReference type="InParanoid" id="E3LU31"/>
<dbReference type="OMA" id="FYLKRAI"/>
<keyword evidence="4 5" id="KW-0472">Membrane</keyword>
<evidence type="ECO:0000256" key="4">
    <source>
        <dbReference type="ARBA" id="ARBA00023136"/>
    </source>
</evidence>
<feature type="signal peptide" evidence="6">
    <location>
        <begin position="1"/>
        <end position="16"/>
    </location>
</feature>
<feature type="transmembrane region" description="Helical" evidence="5">
    <location>
        <begin position="165"/>
        <end position="184"/>
    </location>
</feature>
<dbReference type="PANTHER" id="PTHR31406:SF6">
    <property type="entry name" value="G-PROTEIN COUPLED RECEPTORS FAMILY 1 PROFILE DOMAIN-CONTAINING PROTEIN"/>
    <property type="match status" value="1"/>
</dbReference>
<dbReference type="Pfam" id="PF04789">
    <property type="entry name" value="DUF621"/>
    <property type="match status" value="1"/>
</dbReference>
<evidence type="ECO:0000256" key="5">
    <source>
        <dbReference type="SAM" id="Phobius"/>
    </source>
</evidence>
<reference evidence="8" key="1">
    <citation type="submission" date="2007-07" db="EMBL/GenBank/DDBJ databases">
        <title>PCAP assembly of the Caenorhabditis remanei genome.</title>
        <authorList>
            <consortium name="The Caenorhabditis remanei Sequencing Consortium"/>
            <person name="Wilson R.K."/>
        </authorList>
    </citation>
    <scope>NUCLEOTIDE SEQUENCE [LARGE SCALE GENOMIC DNA]</scope>
    <source>
        <strain evidence="8">PB4641</strain>
    </source>
</reference>
<evidence type="ECO:0000256" key="6">
    <source>
        <dbReference type="SAM" id="SignalP"/>
    </source>
</evidence>
<keyword evidence="6" id="KW-0732">Signal</keyword>
<dbReference type="EMBL" id="DS268415">
    <property type="protein sequence ID" value="EFP10921.1"/>
    <property type="molecule type" value="Genomic_DNA"/>
</dbReference>
<evidence type="ECO:0000313" key="8">
    <source>
        <dbReference type="EMBL" id="EFP10921.1"/>
    </source>
</evidence>
<dbReference type="AlphaFoldDB" id="E3LU31"/>
<keyword evidence="2 5" id="KW-0812">Transmembrane</keyword>
<dbReference type="FunCoup" id="E3LU31">
    <property type="interactions" value="1"/>
</dbReference>
<dbReference type="Proteomes" id="UP000008281">
    <property type="component" value="Unassembled WGS sequence"/>
</dbReference>
<dbReference type="SUPFAM" id="SSF81321">
    <property type="entry name" value="Family A G protein-coupled receptor-like"/>
    <property type="match status" value="1"/>
</dbReference>
<dbReference type="PANTHER" id="PTHR31406">
    <property type="entry name" value="PROTEIN CBG06702-RELATED"/>
    <property type="match status" value="1"/>
</dbReference>
<feature type="transmembrane region" description="Helical" evidence="5">
    <location>
        <begin position="40"/>
        <end position="73"/>
    </location>
</feature>
<name>E3LU31_CAERE</name>
<organism evidence="9">
    <name type="scientific">Caenorhabditis remanei</name>
    <name type="common">Caenorhabditis vulgaris</name>
    <dbReference type="NCBI Taxonomy" id="31234"/>
    <lineage>
        <taxon>Eukaryota</taxon>
        <taxon>Metazoa</taxon>
        <taxon>Ecdysozoa</taxon>
        <taxon>Nematoda</taxon>
        <taxon>Chromadorea</taxon>
        <taxon>Rhabditida</taxon>
        <taxon>Rhabditina</taxon>
        <taxon>Rhabditomorpha</taxon>
        <taxon>Rhabditoidea</taxon>
        <taxon>Rhabditidae</taxon>
        <taxon>Peloderinae</taxon>
        <taxon>Caenorhabditis</taxon>
    </lineage>
</organism>
<proteinExistence type="predicted"/>
<dbReference type="GO" id="GO:0016020">
    <property type="term" value="C:membrane"/>
    <property type="evidence" value="ECO:0007669"/>
    <property type="project" value="UniProtKB-SubCell"/>
</dbReference>
<feature type="chain" id="PRO_5003174591" description="G-protein coupled receptors family 1 profile domain-containing protein" evidence="6">
    <location>
        <begin position="17"/>
        <end position="350"/>
    </location>
</feature>
<keyword evidence="9" id="KW-1185">Reference proteome</keyword>
<dbReference type="OrthoDB" id="5848170at2759"/>
<feature type="domain" description="G-protein coupled receptors family 1 profile" evidence="7">
    <location>
        <begin position="62"/>
        <end position="275"/>
    </location>
</feature>
<evidence type="ECO:0000256" key="3">
    <source>
        <dbReference type="ARBA" id="ARBA00022989"/>
    </source>
</evidence>
<accession>E3LU31</accession>
<feature type="transmembrane region" description="Helical" evidence="5">
    <location>
        <begin position="227"/>
        <end position="248"/>
    </location>
</feature>
<dbReference type="HOGENOM" id="CLU_071393_0_0_1"/>
<evidence type="ECO:0000256" key="1">
    <source>
        <dbReference type="ARBA" id="ARBA00004370"/>
    </source>
</evidence>
<dbReference type="InterPro" id="IPR006874">
    <property type="entry name" value="DUF621"/>
</dbReference>
<keyword evidence="3 5" id="KW-1133">Transmembrane helix</keyword>
<dbReference type="PROSITE" id="PS50262">
    <property type="entry name" value="G_PROTEIN_RECEP_F1_2"/>
    <property type="match status" value="1"/>
</dbReference>
<feature type="transmembrane region" description="Helical" evidence="5">
    <location>
        <begin position="260"/>
        <end position="279"/>
    </location>
</feature>
<dbReference type="Gene3D" id="1.20.1070.10">
    <property type="entry name" value="Rhodopsin 7-helix transmembrane proteins"/>
    <property type="match status" value="1"/>
</dbReference>